<dbReference type="GO" id="GO:0043005">
    <property type="term" value="C:neuron projection"/>
    <property type="evidence" value="ECO:0007669"/>
    <property type="project" value="UniProtKB-ARBA"/>
</dbReference>
<proteinExistence type="predicted"/>
<dbReference type="Gene3D" id="3.10.20.230">
    <property type="entry name" value="Doublecortin domain"/>
    <property type="match status" value="2"/>
</dbReference>
<dbReference type="InterPro" id="IPR036572">
    <property type="entry name" value="Doublecortin_dom_sf"/>
</dbReference>
<dbReference type="GO" id="GO:0042461">
    <property type="term" value="P:photoreceptor cell development"/>
    <property type="evidence" value="ECO:0007669"/>
    <property type="project" value="TreeGrafter"/>
</dbReference>
<keyword evidence="8" id="KW-1185">Reference proteome</keyword>
<evidence type="ECO:0000256" key="3">
    <source>
        <dbReference type="ARBA" id="ARBA00022490"/>
    </source>
</evidence>
<dbReference type="OrthoDB" id="9895813at2759"/>
<dbReference type="GeneID" id="113074292"/>
<dbReference type="InterPro" id="IPR003533">
    <property type="entry name" value="Doublecortin_dom"/>
</dbReference>
<accession>A0A6P6N314</accession>
<evidence type="ECO:0000256" key="2">
    <source>
        <dbReference type="ARBA" id="ARBA00004496"/>
    </source>
</evidence>
<evidence type="ECO:0000313" key="8">
    <source>
        <dbReference type="Proteomes" id="UP000515129"/>
    </source>
</evidence>
<dbReference type="GO" id="GO:0005930">
    <property type="term" value="C:axoneme"/>
    <property type="evidence" value="ECO:0007669"/>
    <property type="project" value="TreeGrafter"/>
</dbReference>
<dbReference type="KEGG" id="caua:113074292"/>
<comment type="subcellular location">
    <subcellularLocation>
        <location evidence="1">Cell projection</location>
    </subcellularLocation>
    <subcellularLocation>
        <location evidence="2">Cytoplasm</location>
    </subcellularLocation>
</comment>
<dbReference type="FunFam" id="3.10.20.230:FF:000006">
    <property type="entry name" value="Oxygen-regulated protein 1"/>
    <property type="match status" value="1"/>
</dbReference>
<keyword evidence="4" id="KW-0677">Repeat</keyword>
<reference evidence="9" key="1">
    <citation type="submission" date="2025-08" db="UniProtKB">
        <authorList>
            <consortium name="RefSeq"/>
        </authorList>
    </citation>
    <scope>IDENTIFICATION</scope>
    <source>
        <strain evidence="9">Wakin</strain>
        <tissue evidence="9">Muscle</tissue>
    </source>
</reference>
<dbReference type="PROSITE" id="PS50309">
    <property type="entry name" value="DC"/>
    <property type="match status" value="2"/>
</dbReference>
<dbReference type="GO" id="GO:0035556">
    <property type="term" value="P:intracellular signal transduction"/>
    <property type="evidence" value="ECO:0007669"/>
    <property type="project" value="InterPro"/>
</dbReference>
<dbReference type="PANTHER" id="PTHR23005:SF4">
    <property type="entry name" value="OXYGEN-REGULATED PROTEIN 1"/>
    <property type="match status" value="1"/>
</dbReference>
<evidence type="ECO:0000259" key="7">
    <source>
        <dbReference type="PROSITE" id="PS50309"/>
    </source>
</evidence>
<dbReference type="Proteomes" id="UP000515129">
    <property type="component" value="Unplaced"/>
</dbReference>
<dbReference type="SUPFAM" id="SSF89837">
    <property type="entry name" value="Doublecortin (DC)"/>
    <property type="match status" value="2"/>
</dbReference>
<evidence type="ECO:0000256" key="1">
    <source>
        <dbReference type="ARBA" id="ARBA00004316"/>
    </source>
</evidence>
<organism evidence="8 9">
    <name type="scientific">Carassius auratus</name>
    <name type="common">Goldfish</name>
    <dbReference type="NCBI Taxonomy" id="7957"/>
    <lineage>
        <taxon>Eukaryota</taxon>
        <taxon>Metazoa</taxon>
        <taxon>Chordata</taxon>
        <taxon>Craniata</taxon>
        <taxon>Vertebrata</taxon>
        <taxon>Euteleostomi</taxon>
        <taxon>Actinopterygii</taxon>
        <taxon>Neopterygii</taxon>
        <taxon>Teleostei</taxon>
        <taxon>Ostariophysi</taxon>
        <taxon>Cypriniformes</taxon>
        <taxon>Cyprinidae</taxon>
        <taxon>Cyprininae</taxon>
        <taxon>Carassius</taxon>
    </lineage>
</organism>
<evidence type="ECO:0000256" key="4">
    <source>
        <dbReference type="ARBA" id="ARBA00022737"/>
    </source>
</evidence>
<feature type="domain" description="Doublecortin" evidence="7">
    <location>
        <begin position="38"/>
        <end position="120"/>
    </location>
</feature>
<dbReference type="GO" id="GO:0035082">
    <property type="term" value="P:axoneme assembly"/>
    <property type="evidence" value="ECO:0007669"/>
    <property type="project" value="TreeGrafter"/>
</dbReference>
<evidence type="ECO:0000313" key="9">
    <source>
        <dbReference type="RefSeq" id="XP_026102853.1"/>
    </source>
</evidence>
<feature type="compositionally biased region" description="Polar residues" evidence="6">
    <location>
        <begin position="13"/>
        <end position="24"/>
    </location>
</feature>
<dbReference type="SMART" id="SM00537">
    <property type="entry name" value="DCX"/>
    <property type="match status" value="2"/>
</dbReference>
<sequence>MSEAPVVRKAIPQAQSTISGHTQMTSRPLHITEPTASKRVCFYKSGDSQFSGLPVIINSRTFKTFEALLDSLSKRVPLPFGVRTITTPRGHTTVQSLDQLHHGHSYICSDRRTVKPIDLEQARRKLPPWYHARPVSARCLAWYTHSSAQHGTCSARLNEHAILLHTPKRLVLFRNGEPEVKHTLILQRRKAYSFEALLDHMSEVMHFPVLRLHSPDGRRVDGLPALILCSGVLVAAGREPFKKRNYDIQKSSPPTWLPVKRLKRRHPIASNNPNCSVEVEPGQHLESVAETEVITSQDVEKVDDIHMPSDDDIEKAFRVNQDGKVSEIDPNDSNHFCPKDGCKINEDTEISGAAASIQLERLPSPLSHFPGLHKVQHKQESIESIKTSWKDFQVLINKARCSSATPETTLSESNQSSSSEEEEHAIQMLTEQLGVPERVREELAALNHSDESIMICNQIEDTDKIV</sequence>
<dbReference type="AlphaFoldDB" id="A0A6P6N314"/>
<keyword evidence="5" id="KW-0966">Cell projection</keyword>
<gene>
    <name evidence="9" type="primary">LOC113074292</name>
</gene>
<feature type="region of interest" description="Disordered" evidence="6">
    <location>
        <begin position="403"/>
        <end position="426"/>
    </location>
</feature>
<dbReference type="GO" id="GO:0060041">
    <property type="term" value="P:retina development in camera-type eye"/>
    <property type="evidence" value="ECO:0007669"/>
    <property type="project" value="TreeGrafter"/>
</dbReference>
<keyword evidence="3" id="KW-0963">Cytoplasm</keyword>
<name>A0A6P6N314_CARAU</name>
<feature type="region of interest" description="Disordered" evidence="6">
    <location>
        <begin position="1"/>
        <end position="24"/>
    </location>
</feature>
<dbReference type="Pfam" id="PF03607">
    <property type="entry name" value="DCX"/>
    <property type="match status" value="2"/>
</dbReference>
<evidence type="ECO:0000256" key="5">
    <source>
        <dbReference type="ARBA" id="ARBA00023273"/>
    </source>
</evidence>
<protein>
    <submittedName>
        <fullName evidence="9">Oxygen-regulated protein 1</fullName>
    </submittedName>
</protein>
<dbReference type="PANTHER" id="PTHR23005">
    <property type="entry name" value="RETINITIS PIGMENTOSA 1 PROTEIN"/>
    <property type="match status" value="1"/>
</dbReference>
<dbReference type="RefSeq" id="XP_026102853.1">
    <property type="nucleotide sequence ID" value="XM_026247068.1"/>
</dbReference>
<evidence type="ECO:0000256" key="6">
    <source>
        <dbReference type="SAM" id="MobiDB-lite"/>
    </source>
</evidence>
<feature type="domain" description="Doublecortin" evidence="7">
    <location>
        <begin position="168"/>
        <end position="247"/>
    </location>
</feature>